<organism evidence="2">
    <name type="scientific">Eutreptiella gymnastica</name>
    <dbReference type="NCBI Taxonomy" id="73025"/>
    <lineage>
        <taxon>Eukaryota</taxon>
        <taxon>Discoba</taxon>
        <taxon>Euglenozoa</taxon>
        <taxon>Euglenida</taxon>
        <taxon>Spirocuta</taxon>
        <taxon>Euglenophyceae</taxon>
        <taxon>Eutreptiales</taxon>
        <taxon>Eutreptiaceae</taxon>
        <taxon>Eutreptiella</taxon>
    </lineage>
</organism>
<protein>
    <submittedName>
        <fullName evidence="2">Uncharacterized protein</fullName>
    </submittedName>
</protein>
<accession>A0A7S4CVJ7</accession>
<feature type="compositionally biased region" description="Low complexity" evidence="1">
    <location>
        <begin position="17"/>
        <end position="28"/>
    </location>
</feature>
<name>A0A7S4CVJ7_9EUGL</name>
<dbReference type="EMBL" id="HBJA01053560">
    <property type="protein sequence ID" value="CAE0807853.1"/>
    <property type="molecule type" value="Transcribed_RNA"/>
</dbReference>
<feature type="region of interest" description="Disordered" evidence="1">
    <location>
        <begin position="17"/>
        <end position="37"/>
    </location>
</feature>
<proteinExistence type="predicted"/>
<reference evidence="2" key="1">
    <citation type="submission" date="2021-01" db="EMBL/GenBank/DDBJ databases">
        <authorList>
            <person name="Corre E."/>
            <person name="Pelletier E."/>
            <person name="Niang G."/>
            <person name="Scheremetjew M."/>
            <person name="Finn R."/>
            <person name="Kale V."/>
            <person name="Holt S."/>
            <person name="Cochrane G."/>
            <person name="Meng A."/>
            <person name="Brown T."/>
            <person name="Cohen L."/>
        </authorList>
    </citation>
    <scope>NUCLEOTIDE SEQUENCE</scope>
    <source>
        <strain evidence="2">CCMP1594</strain>
    </source>
</reference>
<evidence type="ECO:0000313" key="2">
    <source>
        <dbReference type="EMBL" id="CAE0807853.1"/>
    </source>
</evidence>
<sequence>MQTGLVSLQISNTIVQISQTSSETSQTSSDEEEMGEGGVIQSCSLEFKAMNTMGMLFGIAGRQYKKGGGDRCTLCALQTTTGYSLTAPAWNPPAGSFAAGGH</sequence>
<gene>
    <name evidence="2" type="ORF">EGYM00163_LOCUS18982</name>
</gene>
<evidence type="ECO:0000256" key="1">
    <source>
        <dbReference type="SAM" id="MobiDB-lite"/>
    </source>
</evidence>
<dbReference type="AlphaFoldDB" id="A0A7S4CVJ7"/>